<evidence type="ECO:0000256" key="1">
    <source>
        <dbReference type="ARBA" id="ARBA00023172"/>
    </source>
</evidence>
<evidence type="ECO:0000259" key="3">
    <source>
        <dbReference type="PROSITE" id="PS51900"/>
    </source>
</evidence>
<dbReference type="InterPro" id="IPR044068">
    <property type="entry name" value="CB"/>
</dbReference>
<dbReference type="EMBL" id="JADIIN010000059">
    <property type="protein sequence ID" value="MBF4469144.1"/>
    <property type="molecule type" value="Genomic_DNA"/>
</dbReference>
<protein>
    <recommendedName>
        <fullName evidence="3">Core-binding (CB) domain-containing protein</fullName>
    </recommendedName>
</protein>
<dbReference type="PROSITE" id="PS51900">
    <property type="entry name" value="CB"/>
    <property type="match status" value="1"/>
</dbReference>
<name>A0A843AEL7_METAZ</name>
<comment type="caution">
    <text evidence="4">The sequence shown here is derived from an EMBL/GenBank/DDBJ whole genome shotgun (WGS) entry which is preliminary data.</text>
</comment>
<dbReference type="Gene3D" id="1.10.443.10">
    <property type="entry name" value="Intergrase catalytic core"/>
    <property type="match status" value="1"/>
</dbReference>
<dbReference type="Proteomes" id="UP000658733">
    <property type="component" value="Unassembled WGS sequence"/>
</dbReference>
<dbReference type="AlphaFoldDB" id="A0A843AEL7"/>
<dbReference type="RefSeq" id="WP_278523409.1">
    <property type="nucleotide sequence ID" value="NZ_JADIIN010000059.1"/>
</dbReference>
<accession>A0A843AEL7</accession>
<sequence>MRMNNNDLNILNQIIEERNVKYRTYHAYKSSLKNYLKFQNISFEELLKEAKEEQDSKIPWYDRTIVERLTKYRKYLYNTFNGSTASRRLSNIIRLYKDSKVEMGELPYFNEKNANYSDPITFDDLATLDELKEGLNIAPPIMRAIILFMLSSACAKVDTLNIKVIDFLEATSKYHNINTYIKEDIEDKFKQENKIVNNIICVLLEKNRMIPTFRLKRQKTSKYFTTYCSPEATNAIVSYLISLKEELNYNDNLFKINERYFNDKFKEINDKLDRFKQRKTKKFTSHMLRKMNASLLYKNNYFVYSDEYKIALDKEQIEALHGRSKGSTEASYYKDNPEILKMIYINALPLITVFHEYTNKELEDMVNSEAEKKATKKTKAIQKELDEKNKSEKVMKKEIDDLKKTQNLILEKLSS</sequence>
<keyword evidence="1" id="KW-0233">DNA recombination</keyword>
<evidence type="ECO:0000256" key="2">
    <source>
        <dbReference type="PROSITE-ProRule" id="PRU01248"/>
    </source>
</evidence>
<proteinExistence type="predicted"/>
<dbReference type="GO" id="GO:0003677">
    <property type="term" value="F:DNA binding"/>
    <property type="evidence" value="ECO:0007669"/>
    <property type="project" value="UniProtKB-UniRule"/>
</dbReference>
<evidence type="ECO:0000313" key="4">
    <source>
        <dbReference type="EMBL" id="MBF4469144.1"/>
    </source>
</evidence>
<dbReference type="GO" id="GO:0015074">
    <property type="term" value="P:DNA integration"/>
    <property type="evidence" value="ECO:0007669"/>
    <property type="project" value="InterPro"/>
</dbReference>
<dbReference type="SUPFAM" id="SSF56349">
    <property type="entry name" value="DNA breaking-rejoining enzymes"/>
    <property type="match status" value="1"/>
</dbReference>
<feature type="domain" description="Core-binding (CB)" evidence="3">
    <location>
        <begin position="5"/>
        <end position="100"/>
    </location>
</feature>
<dbReference type="InterPro" id="IPR011010">
    <property type="entry name" value="DNA_brk_join_enz"/>
</dbReference>
<gene>
    <name evidence="4" type="ORF">ISP01_07035</name>
</gene>
<reference evidence="4" key="1">
    <citation type="submission" date="2020-10" db="EMBL/GenBank/DDBJ databases">
        <title>Dehalococcoides mccartyi of a TCE/Cr reducing biochatode.</title>
        <authorList>
            <person name="Matturro B."/>
        </authorList>
    </citation>
    <scope>NUCLEOTIDE SEQUENCE</scope>
    <source>
        <strain evidence="4">Bin4</strain>
    </source>
</reference>
<dbReference type="GO" id="GO:0006310">
    <property type="term" value="P:DNA recombination"/>
    <property type="evidence" value="ECO:0007669"/>
    <property type="project" value="UniProtKB-KW"/>
</dbReference>
<dbReference type="InterPro" id="IPR013762">
    <property type="entry name" value="Integrase-like_cat_sf"/>
</dbReference>
<organism evidence="4 5">
    <name type="scientific">Methanobrevibacter arboriphilus</name>
    <dbReference type="NCBI Taxonomy" id="39441"/>
    <lineage>
        <taxon>Archaea</taxon>
        <taxon>Methanobacteriati</taxon>
        <taxon>Methanobacteriota</taxon>
        <taxon>Methanomada group</taxon>
        <taxon>Methanobacteria</taxon>
        <taxon>Methanobacteriales</taxon>
        <taxon>Methanobacteriaceae</taxon>
        <taxon>Methanobrevibacter</taxon>
    </lineage>
</organism>
<keyword evidence="2" id="KW-0238">DNA-binding</keyword>
<evidence type="ECO:0000313" key="5">
    <source>
        <dbReference type="Proteomes" id="UP000658733"/>
    </source>
</evidence>